<name>D6W6I1_TRICA</name>
<dbReference type="InterPro" id="IPR035979">
    <property type="entry name" value="RBD_domain_sf"/>
</dbReference>
<gene>
    <name evidence="4" type="primary">AUGUSTUS-3.0.2_04651</name>
    <name evidence="4" type="ORF">TcasGA2_TC004651</name>
</gene>
<dbReference type="HOGENOM" id="CLU_1201215_0_0_1"/>
<dbReference type="GO" id="GO:0003723">
    <property type="term" value="F:RNA binding"/>
    <property type="evidence" value="ECO:0007669"/>
    <property type="project" value="UniProtKB-UniRule"/>
</dbReference>
<dbReference type="STRING" id="7070.D6W6I1"/>
<dbReference type="CDD" id="cd00590">
    <property type="entry name" value="RRM_SF"/>
    <property type="match status" value="1"/>
</dbReference>
<dbReference type="SMART" id="SM00360">
    <property type="entry name" value="RRM"/>
    <property type="match status" value="2"/>
</dbReference>
<evidence type="ECO:0000256" key="1">
    <source>
        <dbReference type="ARBA" id="ARBA00022884"/>
    </source>
</evidence>
<evidence type="ECO:0000256" key="2">
    <source>
        <dbReference type="PROSITE-ProRule" id="PRU00176"/>
    </source>
</evidence>
<dbReference type="PROSITE" id="PS50102">
    <property type="entry name" value="RRM"/>
    <property type="match status" value="2"/>
</dbReference>
<organism evidence="4 5">
    <name type="scientific">Tribolium castaneum</name>
    <name type="common">Red flour beetle</name>
    <dbReference type="NCBI Taxonomy" id="7070"/>
    <lineage>
        <taxon>Eukaryota</taxon>
        <taxon>Metazoa</taxon>
        <taxon>Ecdysozoa</taxon>
        <taxon>Arthropoda</taxon>
        <taxon>Hexapoda</taxon>
        <taxon>Insecta</taxon>
        <taxon>Pterygota</taxon>
        <taxon>Neoptera</taxon>
        <taxon>Endopterygota</taxon>
        <taxon>Coleoptera</taxon>
        <taxon>Polyphaga</taxon>
        <taxon>Cucujiformia</taxon>
        <taxon>Tenebrionidae</taxon>
        <taxon>Tenebrionidae incertae sedis</taxon>
        <taxon>Tribolium</taxon>
    </lineage>
</organism>
<keyword evidence="5" id="KW-1185">Reference proteome</keyword>
<evidence type="ECO:0000313" key="4">
    <source>
        <dbReference type="EMBL" id="EFA11057.1"/>
    </source>
</evidence>
<reference evidence="4 5" key="1">
    <citation type="journal article" date="2008" name="Nature">
        <title>The genome of the model beetle and pest Tribolium castaneum.</title>
        <authorList>
            <consortium name="Tribolium Genome Sequencing Consortium"/>
            <person name="Richards S."/>
            <person name="Gibbs R.A."/>
            <person name="Weinstock G.M."/>
            <person name="Brown S.J."/>
            <person name="Denell R."/>
            <person name="Beeman R.W."/>
            <person name="Gibbs R."/>
            <person name="Beeman R.W."/>
            <person name="Brown S.J."/>
            <person name="Bucher G."/>
            <person name="Friedrich M."/>
            <person name="Grimmelikhuijzen C.J."/>
            <person name="Klingler M."/>
            <person name="Lorenzen M."/>
            <person name="Richards S."/>
            <person name="Roth S."/>
            <person name="Schroder R."/>
            <person name="Tautz D."/>
            <person name="Zdobnov E.M."/>
            <person name="Muzny D."/>
            <person name="Gibbs R.A."/>
            <person name="Weinstock G.M."/>
            <person name="Attaway T."/>
            <person name="Bell S."/>
            <person name="Buhay C.J."/>
            <person name="Chandrabose M.N."/>
            <person name="Chavez D."/>
            <person name="Clerk-Blankenburg K.P."/>
            <person name="Cree A."/>
            <person name="Dao M."/>
            <person name="Davis C."/>
            <person name="Chacko J."/>
            <person name="Dinh H."/>
            <person name="Dugan-Rocha S."/>
            <person name="Fowler G."/>
            <person name="Garner T.T."/>
            <person name="Garnes J."/>
            <person name="Gnirke A."/>
            <person name="Hawes A."/>
            <person name="Hernandez J."/>
            <person name="Hines S."/>
            <person name="Holder M."/>
            <person name="Hume J."/>
            <person name="Jhangiani S.N."/>
            <person name="Joshi V."/>
            <person name="Khan Z.M."/>
            <person name="Jackson L."/>
            <person name="Kovar C."/>
            <person name="Kowis A."/>
            <person name="Lee S."/>
            <person name="Lewis L.R."/>
            <person name="Margolis J."/>
            <person name="Morgan M."/>
            <person name="Nazareth L.V."/>
            <person name="Nguyen N."/>
            <person name="Okwuonu G."/>
            <person name="Parker D."/>
            <person name="Richards S."/>
            <person name="Ruiz S.J."/>
            <person name="Santibanez J."/>
            <person name="Savard J."/>
            <person name="Scherer S.E."/>
            <person name="Schneider B."/>
            <person name="Sodergren E."/>
            <person name="Tautz D."/>
            <person name="Vattahil S."/>
            <person name="Villasana D."/>
            <person name="White C.S."/>
            <person name="Wright R."/>
            <person name="Park Y."/>
            <person name="Beeman R.W."/>
            <person name="Lord J."/>
            <person name="Oppert B."/>
            <person name="Lorenzen M."/>
            <person name="Brown S."/>
            <person name="Wang L."/>
            <person name="Savard J."/>
            <person name="Tautz D."/>
            <person name="Richards S."/>
            <person name="Weinstock G."/>
            <person name="Gibbs R.A."/>
            <person name="Liu Y."/>
            <person name="Worley K."/>
            <person name="Weinstock G."/>
            <person name="Elsik C.G."/>
            <person name="Reese J.T."/>
            <person name="Elhaik E."/>
            <person name="Landan G."/>
            <person name="Graur D."/>
            <person name="Arensburger P."/>
            <person name="Atkinson P."/>
            <person name="Beeman R.W."/>
            <person name="Beidler J."/>
            <person name="Brown S.J."/>
            <person name="Demuth J.P."/>
            <person name="Drury D.W."/>
            <person name="Du Y.Z."/>
            <person name="Fujiwara H."/>
            <person name="Lorenzen M."/>
            <person name="Maselli V."/>
            <person name="Osanai M."/>
            <person name="Park Y."/>
            <person name="Robertson H.M."/>
            <person name="Tu Z."/>
            <person name="Wang J.J."/>
            <person name="Wang S."/>
            <person name="Richards S."/>
            <person name="Song H."/>
            <person name="Zhang L."/>
            <person name="Sodergren E."/>
            <person name="Werner D."/>
            <person name="Stanke M."/>
            <person name="Morgenstern B."/>
            <person name="Solovyev V."/>
            <person name="Kosarev P."/>
            <person name="Brown G."/>
            <person name="Chen H.C."/>
            <person name="Ermolaeva O."/>
            <person name="Hlavina W."/>
            <person name="Kapustin Y."/>
            <person name="Kiryutin B."/>
            <person name="Kitts P."/>
            <person name="Maglott D."/>
            <person name="Pruitt K."/>
            <person name="Sapojnikov V."/>
            <person name="Souvorov A."/>
            <person name="Mackey A.J."/>
            <person name="Waterhouse R.M."/>
            <person name="Wyder S."/>
            <person name="Zdobnov E.M."/>
            <person name="Zdobnov E.M."/>
            <person name="Wyder S."/>
            <person name="Kriventseva E.V."/>
            <person name="Kadowaki T."/>
            <person name="Bork P."/>
            <person name="Aranda M."/>
            <person name="Bao R."/>
            <person name="Beermann A."/>
            <person name="Berns N."/>
            <person name="Bolognesi R."/>
            <person name="Bonneton F."/>
            <person name="Bopp D."/>
            <person name="Brown S.J."/>
            <person name="Bucher G."/>
            <person name="Butts T."/>
            <person name="Chaumot A."/>
            <person name="Denell R.E."/>
            <person name="Ferrier D.E."/>
            <person name="Friedrich M."/>
            <person name="Gordon C.M."/>
            <person name="Jindra M."/>
            <person name="Klingler M."/>
            <person name="Lan Q."/>
            <person name="Lattorff H.M."/>
            <person name="Laudet V."/>
            <person name="von Levetsow C."/>
            <person name="Liu Z."/>
            <person name="Lutz R."/>
            <person name="Lynch J.A."/>
            <person name="da Fonseca R.N."/>
            <person name="Posnien N."/>
            <person name="Reuter R."/>
            <person name="Roth S."/>
            <person name="Savard J."/>
            <person name="Schinko J.B."/>
            <person name="Schmitt C."/>
            <person name="Schoppmeier M."/>
            <person name="Schroder R."/>
            <person name="Shippy T.D."/>
            <person name="Simonnet F."/>
            <person name="Marques-Souza H."/>
            <person name="Tautz D."/>
            <person name="Tomoyasu Y."/>
            <person name="Trauner J."/>
            <person name="Van der Zee M."/>
            <person name="Vervoort M."/>
            <person name="Wittkopp N."/>
            <person name="Wimmer E.A."/>
            <person name="Yang X."/>
            <person name="Jones A.K."/>
            <person name="Sattelle D.B."/>
            <person name="Ebert P.R."/>
            <person name="Nelson D."/>
            <person name="Scott J.G."/>
            <person name="Beeman R.W."/>
            <person name="Muthukrishnan S."/>
            <person name="Kramer K.J."/>
            <person name="Arakane Y."/>
            <person name="Beeman R.W."/>
            <person name="Zhu Q."/>
            <person name="Hogenkamp D."/>
            <person name="Dixit R."/>
            <person name="Oppert B."/>
            <person name="Jiang H."/>
            <person name="Zou Z."/>
            <person name="Marshall J."/>
            <person name="Elpidina E."/>
            <person name="Vinokurov K."/>
            <person name="Oppert C."/>
            <person name="Zou Z."/>
            <person name="Evans J."/>
            <person name="Lu Z."/>
            <person name="Zhao P."/>
            <person name="Sumathipala N."/>
            <person name="Altincicek B."/>
            <person name="Vilcinskas A."/>
            <person name="Williams M."/>
            <person name="Hultmark D."/>
            <person name="Hetru C."/>
            <person name="Jiang H."/>
            <person name="Grimmelikhuijzen C.J."/>
            <person name="Hauser F."/>
            <person name="Cazzamali G."/>
            <person name="Williamson M."/>
            <person name="Park Y."/>
            <person name="Li B."/>
            <person name="Tanaka Y."/>
            <person name="Predel R."/>
            <person name="Neupert S."/>
            <person name="Schachtner J."/>
            <person name="Verleyen P."/>
            <person name="Raible F."/>
            <person name="Bork P."/>
            <person name="Friedrich M."/>
            <person name="Walden K.K."/>
            <person name="Robertson H.M."/>
            <person name="Angeli S."/>
            <person name="Foret S."/>
            <person name="Bucher G."/>
            <person name="Schuetz S."/>
            <person name="Maleszka R."/>
            <person name="Wimmer E.A."/>
            <person name="Beeman R.W."/>
            <person name="Lorenzen M."/>
            <person name="Tomoyasu Y."/>
            <person name="Miller S.C."/>
            <person name="Grossmann D."/>
            <person name="Bucher G."/>
        </authorList>
    </citation>
    <scope>NUCLEOTIDE SEQUENCE [LARGE SCALE GENOMIC DNA]</scope>
    <source>
        <strain evidence="4 5">Georgia GA2</strain>
    </source>
</reference>
<reference evidence="4 5" key="2">
    <citation type="journal article" date="2010" name="Nucleic Acids Res.">
        <title>BeetleBase in 2010: revisions to provide comprehensive genomic information for Tribolium castaneum.</title>
        <authorList>
            <person name="Kim H.S."/>
            <person name="Murphy T."/>
            <person name="Xia J."/>
            <person name="Caragea D."/>
            <person name="Park Y."/>
            <person name="Beeman R.W."/>
            <person name="Lorenzen M.D."/>
            <person name="Butcher S."/>
            <person name="Manak J.R."/>
            <person name="Brown S.J."/>
        </authorList>
    </citation>
    <scope>GENOME REANNOTATION</scope>
    <source>
        <strain evidence="4 5">Georgia GA2</strain>
    </source>
</reference>
<protein>
    <submittedName>
        <fullName evidence="4">Heterogeneous nuclear ribonucleoprotein 87F-like Protein</fullName>
    </submittedName>
</protein>
<dbReference type="PANTHER" id="PTHR48034">
    <property type="entry name" value="TRANSFORMER-2 SEX-DETERMINING PROTEIN-RELATED"/>
    <property type="match status" value="1"/>
</dbReference>
<dbReference type="OrthoDB" id="6159137at2759"/>
<dbReference type="PhylomeDB" id="D6W6I1"/>
<dbReference type="AlphaFoldDB" id="D6W6I1"/>
<proteinExistence type="predicted"/>
<feature type="domain" description="RRM" evidence="3">
    <location>
        <begin position="131"/>
        <end position="209"/>
    </location>
</feature>
<keyword evidence="4" id="KW-0687">Ribonucleoprotein</keyword>
<accession>D6W6I1</accession>
<dbReference type="Proteomes" id="UP000007266">
    <property type="component" value="Linkage group 1"/>
</dbReference>
<dbReference type="EMBL" id="KQ971307">
    <property type="protein sequence ID" value="EFA11057.1"/>
    <property type="molecule type" value="Genomic_DNA"/>
</dbReference>
<dbReference type="GO" id="GO:1990904">
    <property type="term" value="C:ribonucleoprotein complex"/>
    <property type="evidence" value="ECO:0007669"/>
    <property type="project" value="UniProtKB-KW"/>
</dbReference>
<dbReference type="InParanoid" id="D6W6I1"/>
<keyword evidence="1 2" id="KW-0694">RNA-binding</keyword>
<dbReference type="KEGG" id="tca:659359"/>
<evidence type="ECO:0000313" key="5">
    <source>
        <dbReference type="Proteomes" id="UP000007266"/>
    </source>
</evidence>
<dbReference type="InterPro" id="IPR050441">
    <property type="entry name" value="RBM"/>
</dbReference>
<dbReference type="SUPFAM" id="SSF54928">
    <property type="entry name" value="RNA-binding domain, RBD"/>
    <property type="match status" value="2"/>
</dbReference>
<dbReference type="InterPro" id="IPR000504">
    <property type="entry name" value="RRM_dom"/>
</dbReference>
<dbReference type="eggNOG" id="KOG4207">
    <property type="taxonomic scope" value="Eukaryota"/>
</dbReference>
<dbReference type="Pfam" id="PF00076">
    <property type="entry name" value="RRM_1"/>
    <property type="match status" value="2"/>
</dbReference>
<dbReference type="InterPro" id="IPR012677">
    <property type="entry name" value="Nucleotide-bd_a/b_plait_sf"/>
</dbReference>
<evidence type="ECO:0000259" key="3">
    <source>
        <dbReference type="PROSITE" id="PS50102"/>
    </source>
</evidence>
<dbReference type="Gene3D" id="3.30.70.330">
    <property type="match status" value="2"/>
</dbReference>
<feature type="domain" description="RRM" evidence="3">
    <location>
        <begin position="23"/>
        <end position="101"/>
    </location>
</feature>
<sequence>MDKRNVMPNYPPAPSTSYGEQYYIVRVANLDFGTTEATLKSFFSSCGDVHECVISRNIDTNTSRGIGHVKYLRVRDALEAARNLNGEVLDGRTLHVYLHDKALRRRLAQQIRDRAKRRCETASADNKPPAFTVKITNLNYKIDEEDLKKIFSGIGPIADIYVPRLRYTHLNRGFAFVRFHREADALYAISKLDRKEVQGRNMCLAMARLGAPPPFRKYAHGTFDRFRRRKF</sequence>